<evidence type="ECO:0000313" key="3">
    <source>
        <dbReference type="EMBL" id="SUI76799.1"/>
    </source>
</evidence>
<dbReference type="EC" id="3.1.1.45" evidence="3"/>
<proteinExistence type="predicted"/>
<evidence type="ECO:0000313" key="4">
    <source>
        <dbReference type="Proteomes" id="UP000254069"/>
    </source>
</evidence>
<evidence type="ECO:0000259" key="2">
    <source>
        <dbReference type="Pfam" id="PF01738"/>
    </source>
</evidence>
<dbReference type="Pfam" id="PF01738">
    <property type="entry name" value="DLH"/>
    <property type="match status" value="1"/>
</dbReference>
<feature type="region of interest" description="Disordered" evidence="1">
    <location>
        <begin position="77"/>
        <end position="96"/>
    </location>
</feature>
<reference evidence="3 4" key="1">
    <citation type="submission" date="2018-06" db="EMBL/GenBank/DDBJ databases">
        <authorList>
            <consortium name="Pathogen Informatics"/>
            <person name="Doyle S."/>
        </authorList>
    </citation>
    <scope>NUCLEOTIDE SEQUENCE [LARGE SCALE GENOMIC DNA]</scope>
    <source>
        <strain evidence="3 4">NCTC10738</strain>
    </source>
</reference>
<dbReference type="AlphaFoldDB" id="A0A380AA87"/>
<dbReference type="GO" id="GO:0008806">
    <property type="term" value="F:carboxymethylenebutenolidase activity"/>
    <property type="evidence" value="ECO:0007669"/>
    <property type="project" value="UniProtKB-EC"/>
</dbReference>
<keyword evidence="4" id="KW-1185">Reference proteome</keyword>
<dbReference type="RefSeq" id="WP_115389796.1">
    <property type="nucleotide sequence ID" value="NZ_JADZHC010000076.1"/>
</dbReference>
<dbReference type="PANTHER" id="PTHR47562:SF2">
    <property type="entry name" value="CARBOXYMETHYLENEBUTENOLIDASE-RELATED"/>
    <property type="match status" value="1"/>
</dbReference>
<accession>A0A380AA87</accession>
<sequence>MLVTQSLHQLPTASGSMQTRVYRPDSEGCFPAIIFYSEIFQETAPISRMACMLAGHGFVVLVPEIFHELNPPGTVLGYDDSGKDKGNSDKLSKPLEAHDDDTQALVDFIRAQLWSRGRIGAMGVCIGGHLAFRAALNPDIAAAFCLYATDIHSGAIPSAPGNDSLSRCRDIRAELMMIWGKQDPHVPSEGRRLIQQRLEQCQTLYSWQELNAQHAFMRDGDPRYDPALALQMYQQALALFQRRLN</sequence>
<name>A0A380AA87_9GAMM</name>
<evidence type="ECO:0000256" key="1">
    <source>
        <dbReference type="SAM" id="MobiDB-lite"/>
    </source>
</evidence>
<organism evidence="3 4">
    <name type="scientific">Shewanella algae</name>
    <dbReference type="NCBI Taxonomy" id="38313"/>
    <lineage>
        <taxon>Bacteria</taxon>
        <taxon>Pseudomonadati</taxon>
        <taxon>Pseudomonadota</taxon>
        <taxon>Gammaproteobacteria</taxon>
        <taxon>Alteromonadales</taxon>
        <taxon>Shewanellaceae</taxon>
        <taxon>Shewanella</taxon>
    </lineage>
</organism>
<dbReference type="InterPro" id="IPR002925">
    <property type="entry name" value="Dienelactn_hydro"/>
</dbReference>
<dbReference type="SUPFAM" id="SSF53474">
    <property type="entry name" value="alpha/beta-Hydrolases"/>
    <property type="match status" value="1"/>
</dbReference>
<dbReference type="PANTHER" id="PTHR47562">
    <property type="match status" value="1"/>
</dbReference>
<protein>
    <submittedName>
        <fullName evidence="3">Carboxymethylenebutenolidase</fullName>
        <ecNumber evidence="3">3.1.1.45</ecNumber>
    </submittedName>
</protein>
<dbReference type="Gene3D" id="3.40.50.1820">
    <property type="entry name" value="alpha/beta hydrolase"/>
    <property type="match status" value="1"/>
</dbReference>
<keyword evidence="3" id="KW-0378">Hydrolase</keyword>
<dbReference type="Proteomes" id="UP000254069">
    <property type="component" value="Unassembled WGS sequence"/>
</dbReference>
<dbReference type="InterPro" id="IPR029058">
    <property type="entry name" value="AB_hydrolase_fold"/>
</dbReference>
<dbReference type="EMBL" id="UGYO01000001">
    <property type="protein sequence ID" value="SUI76799.1"/>
    <property type="molecule type" value="Genomic_DNA"/>
</dbReference>
<feature type="domain" description="Dienelactone hydrolase" evidence="2">
    <location>
        <begin position="17"/>
        <end position="242"/>
    </location>
</feature>
<feature type="compositionally biased region" description="Basic and acidic residues" evidence="1">
    <location>
        <begin position="80"/>
        <end position="96"/>
    </location>
</feature>
<gene>
    <name evidence="3" type="primary">clcD</name>
    <name evidence="3" type="ORF">NCTC10738_02480</name>
</gene>